<comment type="caution">
    <text evidence="1">The sequence shown here is derived from an EMBL/GenBank/DDBJ whole genome shotgun (WGS) entry which is preliminary data.</text>
</comment>
<gene>
    <name evidence="1" type="ORF">CMUS01_06290</name>
</gene>
<keyword evidence="2" id="KW-1185">Reference proteome</keyword>
<evidence type="ECO:0000313" key="2">
    <source>
        <dbReference type="Proteomes" id="UP000639643"/>
    </source>
</evidence>
<accession>A0A8H6NIH4</accession>
<evidence type="ECO:0000313" key="1">
    <source>
        <dbReference type="EMBL" id="KAF6834108.1"/>
    </source>
</evidence>
<reference evidence="1" key="1">
    <citation type="journal article" date="2020" name="Phytopathology">
        <title>Genome Sequence Resources of Colletotrichum truncatum, C. plurivorum, C. musicola, and C. sojae: Four Species Pathogenic to Soybean (Glycine max).</title>
        <authorList>
            <person name="Rogerio F."/>
            <person name="Boufleur T.R."/>
            <person name="Ciampi-Guillardi M."/>
            <person name="Sukno S.A."/>
            <person name="Thon M.R."/>
            <person name="Massola Junior N.S."/>
            <person name="Baroncelli R."/>
        </authorList>
    </citation>
    <scope>NUCLEOTIDE SEQUENCE</scope>
    <source>
        <strain evidence="1">LFN0074</strain>
    </source>
</reference>
<protein>
    <submittedName>
        <fullName evidence="1">Uncharacterized protein</fullName>
    </submittedName>
</protein>
<name>A0A8H6NIH4_9PEZI</name>
<organism evidence="1 2">
    <name type="scientific">Colletotrichum musicola</name>
    <dbReference type="NCBI Taxonomy" id="2175873"/>
    <lineage>
        <taxon>Eukaryota</taxon>
        <taxon>Fungi</taxon>
        <taxon>Dikarya</taxon>
        <taxon>Ascomycota</taxon>
        <taxon>Pezizomycotina</taxon>
        <taxon>Sordariomycetes</taxon>
        <taxon>Hypocreomycetidae</taxon>
        <taxon>Glomerellales</taxon>
        <taxon>Glomerellaceae</taxon>
        <taxon>Colletotrichum</taxon>
        <taxon>Colletotrichum orchidearum species complex</taxon>
    </lineage>
</organism>
<proteinExistence type="predicted"/>
<sequence>MDAEAKEAQGGTHSQVPNVIVARISKLSWSVARLRGLDVMVVRAFNYNQANRPAVPRTYPSAALEAAVPRTRDEQVGRRGEKRDTIRRFQTSQKPGSPVWVSAFQGRGKLIQRRCDQVAKVPCVIASPARQDPGCGTIVGGGTGYPSDMLLQPRNGM</sequence>
<dbReference type="EMBL" id="WIGM01000202">
    <property type="protein sequence ID" value="KAF6834108.1"/>
    <property type="molecule type" value="Genomic_DNA"/>
</dbReference>
<dbReference type="Proteomes" id="UP000639643">
    <property type="component" value="Unassembled WGS sequence"/>
</dbReference>
<dbReference type="AlphaFoldDB" id="A0A8H6NIH4"/>